<name>A0A9X5H6K6_9FIRM</name>
<evidence type="ECO:0000256" key="1">
    <source>
        <dbReference type="ARBA" id="ARBA00022723"/>
    </source>
</evidence>
<sequence>MSVKDGKDYLYLIWKSEQTRKQYIIGQLTKNGQYEFQYGGEVQAAIADGFKPLLCFPDLNKVYKDDRLFTIFTSRLPDKKRKNIQTILEKYGLEKYDDYMLLKRSGARLPIDNLEFIDPILSLDKDVTRIFYMAGVRHYLDCDGKDCAQAIEVTRGDEVFLRTEPENSYDQNAVQFLDISGNVLGYVPRYYSKGVTELLKREKKIACHIYNVDKNKNCNECIKVIMKILN</sequence>
<evidence type="ECO:0000259" key="3">
    <source>
        <dbReference type="SMART" id="SM00910"/>
    </source>
</evidence>
<keyword evidence="4" id="KW-0238">DNA-binding</keyword>
<dbReference type="AlphaFoldDB" id="A0A9X5H6K6"/>
<keyword evidence="1" id="KW-0479">Metal-binding</keyword>
<dbReference type="Proteomes" id="UP000474104">
    <property type="component" value="Unassembled WGS sequence"/>
</dbReference>
<dbReference type="Gene3D" id="3.30.70.2330">
    <property type="match status" value="1"/>
</dbReference>
<organism evidence="4 5">
    <name type="scientific">Schaedlerella arabinosiphila</name>
    <dbReference type="NCBI Taxonomy" id="2044587"/>
    <lineage>
        <taxon>Bacteria</taxon>
        <taxon>Bacillati</taxon>
        <taxon>Bacillota</taxon>
        <taxon>Clostridia</taxon>
        <taxon>Lachnospirales</taxon>
        <taxon>Lachnospiraceae</taxon>
        <taxon>Schaedlerella</taxon>
    </lineage>
</organism>
<feature type="domain" description="HIRAN" evidence="3">
    <location>
        <begin position="127"/>
        <end position="230"/>
    </location>
</feature>
<dbReference type="Pfam" id="PF13657">
    <property type="entry name" value="Couple_hipA"/>
    <property type="match status" value="1"/>
</dbReference>
<proteinExistence type="predicted"/>
<evidence type="ECO:0000313" key="5">
    <source>
        <dbReference type="Proteomes" id="UP000474104"/>
    </source>
</evidence>
<dbReference type="OrthoDB" id="46144at2"/>
<evidence type="ECO:0000256" key="2">
    <source>
        <dbReference type="ARBA" id="ARBA00022801"/>
    </source>
</evidence>
<reference evidence="4 5" key="1">
    <citation type="submission" date="2019-07" db="EMBL/GenBank/DDBJ databases">
        <title>Draft genome sequences of 15 bacterial species constituting the stable defined intestinal microbiota of the GM15 gnotobiotic mouse model.</title>
        <authorList>
            <person name="Elie C."/>
            <person name="Mathieu A."/>
            <person name="Saliou A."/>
            <person name="Darnaud M."/>
            <person name="Leulier F."/>
            <person name="Tamellini A."/>
        </authorList>
    </citation>
    <scope>NUCLEOTIDE SEQUENCE [LARGE SCALE GENOMIC DNA]</scope>
    <source>
        <strain evidence="5">ASF 502</strain>
    </source>
</reference>
<dbReference type="SMART" id="SM00910">
    <property type="entry name" value="HIRAN"/>
    <property type="match status" value="1"/>
</dbReference>
<dbReference type="RefSeq" id="WP_004073474.1">
    <property type="nucleotide sequence ID" value="NZ_VIRB01000063.1"/>
</dbReference>
<dbReference type="GO" id="GO:0016818">
    <property type="term" value="F:hydrolase activity, acting on acid anhydrides, in phosphorus-containing anhydrides"/>
    <property type="evidence" value="ECO:0007669"/>
    <property type="project" value="InterPro"/>
</dbReference>
<accession>A0A9X5H6K6</accession>
<dbReference type="GO" id="GO:0003677">
    <property type="term" value="F:DNA binding"/>
    <property type="evidence" value="ECO:0007669"/>
    <property type="project" value="UniProtKB-KW"/>
</dbReference>
<dbReference type="InterPro" id="IPR014905">
    <property type="entry name" value="HIRAN"/>
</dbReference>
<gene>
    <name evidence="4" type="ORF">FMM80_10790</name>
</gene>
<protein>
    <submittedName>
        <fullName evidence="4">DNA-binding protein</fullName>
    </submittedName>
</protein>
<comment type="caution">
    <text evidence="4">The sequence shown here is derived from an EMBL/GenBank/DDBJ whole genome shotgun (WGS) entry which is preliminary data.</text>
</comment>
<dbReference type="Pfam" id="PF08797">
    <property type="entry name" value="HIRAN"/>
    <property type="match status" value="1"/>
</dbReference>
<keyword evidence="2" id="KW-0378">Hydrolase</keyword>
<dbReference type="EMBL" id="VIRB01000063">
    <property type="protein sequence ID" value="NDO69145.1"/>
    <property type="molecule type" value="Genomic_DNA"/>
</dbReference>
<dbReference type="GO" id="GO:0008270">
    <property type="term" value="F:zinc ion binding"/>
    <property type="evidence" value="ECO:0007669"/>
    <property type="project" value="InterPro"/>
</dbReference>
<dbReference type="InterPro" id="IPR017508">
    <property type="entry name" value="HipA_N1"/>
</dbReference>
<evidence type="ECO:0000313" key="4">
    <source>
        <dbReference type="EMBL" id="NDO69145.1"/>
    </source>
</evidence>